<keyword evidence="2" id="KW-0808">Transferase</keyword>
<name>A0A6J4U9F2_9BACT</name>
<dbReference type="EMBL" id="CADCWE010000146">
    <property type="protein sequence ID" value="CAA9544566.1"/>
    <property type="molecule type" value="Genomic_DNA"/>
</dbReference>
<feature type="compositionally biased region" description="Basic and acidic residues" evidence="1">
    <location>
        <begin position="195"/>
        <end position="208"/>
    </location>
</feature>
<feature type="compositionally biased region" description="Low complexity" evidence="1">
    <location>
        <begin position="176"/>
        <end position="194"/>
    </location>
</feature>
<feature type="region of interest" description="Disordered" evidence="1">
    <location>
        <begin position="1"/>
        <end position="268"/>
    </location>
</feature>
<dbReference type="GO" id="GO:0008168">
    <property type="term" value="F:methyltransferase activity"/>
    <property type="evidence" value="ECO:0007669"/>
    <property type="project" value="UniProtKB-KW"/>
</dbReference>
<keyword evidence="2" id="KW-0489">Methyltransferase</keyword>
<reference evidence="2" key="1">
    <citation type="submission" date="2020-02" db="EMBL/GenBank/DDBJ databases">
        <authorList>
            <person name="Meier V. D."/>
        </authorList>
    </citation>
    <scope>NUCLEOTIDE SEQUENCE</scope>
    <source>
        <strain evidence="2">AVDCRST_MAG73</strain>
    </source>
</reference>
<feature type="compositionally biased region" description="Basic residues" evidence="1">
    <location>
        <begin position="144"/>
        <end position="158"/>
    </location>
</feature>
<dbReference type="EC" id="2.1.1.170" evidence="2"/>
<organism evidence="2">
    <name type="scientific">uncultured Thermomicrobiales bacterium</name>
    <dbReference type="NCBI Taxonomy" id="1645740"/>
    <lineage>
        <taxon>Bacteria</taxon>
        <taxon>Pseudomonadati</taxon>
        <taxon>Thermomicrobiota</taxon>
        <taxon>Thermomicrobia</taxon>
        <taxon>Thermomicrobiales</taxon>
        <taxon>environmental samples</taxon>
    </lineage>
</organism>
<proteinExistence type="predicted"/>
<dbReference type="GO" id="GO:0032259">
    <property type="term" value="P:methylation"/>
    <property type="evidence" value="ECO:0007669"/>
    <property type="project" value="UniProtKB-KW"/>
</dbReference>
<protein>
    <submittedName>
        <fullName evidence="2">16S rRNA (Guanine(527)-N(7))-methyltransferase</fullName>
        <ecNumber evidence="2">2.1.1.170</ecNumber>
    </submittedName>
</protein>
<sequence length="268" mass="28416">VGRTNAGRGRRRGGGPRAVVAGRGIRVHRCRPFPGATRPIHEVPAAPLGLERSVQPDGGHRPDRGRTPLVLGRPADGAGPGRRDPAVGIRCGFDRAGGCRQRGGVSGSRLEDRPARAASDADRGDREEGGVPPVGHRGPPTGRGGRRPRARRGHRPRSRLPGAFRDGHRPRGGRPAGPAGAVRAAAPGRRACPAPERDRSRRRVESRAPRRAGARGADRRGRRAAWVRHAPGDRYQDGGHARALPAPPRDSGERTARWHAGRSGGSAM</sequence>
<accession>A0A6J4U9F2</accession>
<dbReference type="AlphaFoldDB" id="A0A6J4U9F2"/>
<gene>
    <name evidence="2" type="ORF">AVDCRST_MAG73-2280</name>
</gene>
<feature type="compositionally biased region" description="Basic and acidic residues" evidence="1">
    <location>
        <begin position="230"/>
        <end position="240"/>
    </location>
</feature>
<evidence type="ECO:0000313" key="2">
    <source>
        <dbReference type="EMBL" id="CAA9544566.1"/>
    </source>
</evidence>
<feature type="compositionally biased region" description="Low complexity" evidence="1">
    <location>
        <begin position="130"/>
        <end position="140"/>
    </location>
</feature>
<feature type="compositionally biased region" description="Basic and acidic residues" evidence="1">
    <location>
        <begin position="109"/>
        <end position="129"/>
    </location>
</feature>
<evidence type="ECO:0000256" key="1">
    <source>
        <dbReference type="SAM" id="MobiDB-lite"/>
    </source>
</evidence>
<feature type="non-terminal residue" evidence="2">
    <location>
        <position position="1"/>
    </location>
</feature>
<feature type="non-terminal residue" evidence="2">
    <location>
        <position position="268"/>
    </location>
</feature>